<keyword evidence="6" id="KW-0406">Ion transport</keyword>
<proteinExistence type="inferred from homology"/>
<sequence>MLIPSFISGSAAMIVRPLQHWFPRLFSWHGAVLSKILFRLSLNLMMSIFAVICFQWYETLGIRLTTAPFSLLGVAIAIFLGFRNSASYARFVEARTLWGSLLIAQRSLLRQAKGVLRNDPLEVSRFCALLMAFSWSLKHQLRATDDSEDVQRLVPEQYRAQVLASPFRANRLLLCLGSWLADRREEGTISDLLYNAMDSNLNEMAHILGGCERISSTPIPFAYSLILHRTVYLFCTLLPFALVSDLHAMTPLVSVFISYTFLSLESLAEELEEPFGTAANDLPLNALCTATERLLKEMDDRLPLPAVAKPDGRYNLI</sequence>
<dbReference type="PANTHER" id="PTHR33281">
    <property type="entry name" value="UPF0187 PROTEIN YNEE"/>
    <property type="match status" value="1"/>
</dbReference>
<dbReference type="Proteomes" id="UP000001726">
    <property type="component" value="Chromosome"/>
</dbReference>
<dbReference type="GO" id="GO:0005254">
    <property type="term" value="F:chloride channel activity"/>
    <property type="evidence" value="ECO:0007669"/>
    <property type="project" value="InterPro"/>
</dbReference>
<evidence type="ECO:0000313" key="11">
    <source>
        <dbReference type="Proteomes" id="UP000001726"/>
    </source>
</evidence>
<evidence type="ECO:0000256" key="7">
    <source>
        <dbReference type="ARBA" id="ARBA00023136"/>
    </source>
</evidence>
<dbReference type="KEGG" id="eta:ETA_17420"/>
<evidence type="ECO:0000256" key="9">
    <source>
        <dbReference type="SAM" id="Phobius"/>
    </source>
</evidence>
<evidence type="ECO:0000256" key="3">
    <source>
        <dbReference type="ARBA" id="ARBA00022475"/>
    </source>
</evidence>
<keyword evidence="11" id="KW-1185">Reference proteome</keyword>
<dbReference type="EMBL" id="CU468135">
    <property type="protein sequence ID" value="CAO96788.1"/>
    <property type="molecule type" value="Genomic_DNA"/>
</dbReference>
<dbReference type="PANTHER" id="PTHR33281:SF19">
    <property type="entry name" value="VOLTAGE-DEPENDENT ANION CHANNEL-FORMING PROTEIN YNEE"/>
    <property type="match status" value="1"/>
</dbReference>
<evidence type="ECO:0000256" key="1">
    <source>
        <dbReference type="ARBA" id="ARBA00004651"/>
    </source>
</evidence>
<evidence type="ECO:0008006" key="12">
    <source>
        <dbReference type="Google" id="ProtNLM"/>
    </source>
</evidence>
<keyword evidence="7 9" id="KW-0472">Membrane</keyword>
<dbReference type="eggNOG" id="COG3781">
    <property type="taxonomic scope" value="Bacteria"/>
</dbReference>
<evidence type="ECO:0000256" key="4">
    <source>
        <dbReference type="ARBA" id="ARBA00022692"/>
    </source>
</evidence>
<organism evidence="10 11">
    <name type="scientific">Erwinia tasmaniensis (strain DSM 17950 / CFBP 7177 / CIP 109463 / NCPPB 4357 / Et1/99)</name>
    <dbReference type="NCBI Taxonomy" id="465817"/>
    <lineage>
        <taxon>Bacteria</taxon>
        <taxon>Pseudomonadati</taxon>
        <taxon>Pseudomonadota</taxon>
        <taxon>Gammaproteobacteria</taxon>
        <taxon>Enterobacterales</taxon>
        <taxon>Erwiniaceae</taxon>
        <taxon>Erwinia</taxon>
    </lineage>
</organism>
<dbReference type="InterPro" id="IPR044669">
    <property type="entry name" value="YneE/VCCN1/2-like"/>
</dbReference>
<reference evidence="10 11" key="1">
    <citation type="journal article" date="2008" name="Environ. Microbiol.">
        <title>The genome of Erwinia tasmaniensis strain Et1/99, a non-pathogenic bacterium in the genus Erwinia.</title>
        <authorList>
            <person name="Kube M."/>
            <person name="Migdoll A.M."/>
            <person name="Mueller I."/>
            <person name="Kuhl H."/>
            <person name="Beck A."/>
            <person name="Reinhardt R."/>
            <person name="Geider K."/>
        </authorList>
    </citation>
    <scope>NUCLEOTIDE SEQUENCE [LARGE SCALE GENOMIC DNA]</scope>
    <source>
        <strain evidence="11">DSM 17950 / CFBP 7177 / CIP 109463 / NCPPB 4357 / Et1/99</strain>
    </source>
</reference>
<feature type="transmembrane region" description="Helical" evidence="9">
    <location>
        <begin position="63"/>
        <end position="82"/>
    </location>
</feature>
<gene>
    <name evidence="10" type="primary">yneE</name>
    <name evidence="10" type="ordered locus">ETA_17420</name>
</gene>
<comment type="subcellular location">
    <subcellularLocation>
        <location evidence="1">Cell membrane</location>
        <topology evidence="1">Multi-pass membrane protein</topology>
    </subcellularLocation>
</comment>
<keyword evidence="4 9" id="KW-0812">Transmembrane</keyword>
<evidence type="ECO:0000256" key="5">
    <source>
        <dbReference type="ARBA" id="ARBA00022989"/>
    </source>
</evidence>
<keyword evidence="3" id="KW-1003">Cell membrane</keyword>
<feature type="transmembrane region" description="Helical" evidence="9">
    <location>
        <begin position="36"/>
        <end position="57"/>
    </location>
</feature>
<evidence type="ECO:0000256" key="6">
    <source>
        <dbReference type="ARBA" id="ARBA00023065"/>
    </source>
</evidence>
<evidence type="ECO:0000256" key="2">
    <source>
        <dbReference type="ARBA" id="ARBA00022448"/>
    </source>
</evidence>
<keyword evidence="2" id="KW-0813">Transport</keyword>
<dbReference type="Pfam" id="PF25539">
    <property type="entry name" value="Bestrophin_2"/>
    <property type="match status" value="1"/>
</dbReference>
<dbReference type="HOGENOM" id="CLU_029790_4_2_6"/>
<evidence type="ECO:0000256" key="8">
    <source>
        <dbReference type="ARBA" id="ARBA00034708"/>
    </source>
</evidence>
<accession>B2VET6</accession>
<comment type="similarity">
    <text evidence="8">Belongs to the anion channel-forming bestrophin (TC 1.A.46) family.</text>
</comment>
<protein>
    <recommendedName>
        <fullName evidence="12">Inner membrane protein</fullName>
    </recommendedName>
</protein>
<dbReference type="AlphaFoldDB" id="B2VET6"/>
<name>B2VET6_ERWT9</name>
<keyword evidence="5 9" id="KW-1133">Transmembrane helix</keyword>
<evidence type="ECO:0000313" key="10">
    <source>
        <dbReference type="EMBL" id="CAO96788.1"/>
    </source>
</evidence>
<dbReference type="GO" id="GO:0005886">
    <property type="term" value="C:plasma membrane"/>
    <property type="evidence" value="ECO:0007669"/>
    <property type="project" value="UniProtKB-SubCell"/>
</dbReference>